<sequence length="122" mass="13703">MANWFRLTLLATSILNLAGAVVFALPIYNQGVPSDLPQNVHPLYLSIVSSWILIFGIAYFWMAITAKPERLFIAVAAAGKLTIGFFFFWFWIKGDVPLTILLAGIGDILFAIAFIYWLFQTK</sequence>
<proteinExistence type="predicted"/>
<feature type="transmembrane region" description="Helical" evidence="1">
    <location>
        <begin position="44"/>
        <end position="64"/>
    </location>
</feature>
<keyword evidence="1" id="KW-0472">Membrane</keyword>
<protein>
    <submittedName>
        <fullName evidence="2">Uncharacterized protein</fullName>
    </submittedName>
</protein>
<accession>A0A1U7IN04</accession>
<keyword evidence="1" id="KW-1133">Transmembrane helix</keyword>
<organism evidence="2 3">
    <name type="scientific">[Phormidium ambiguum] IAM M-71</name>
    <dbReference type="NCBI Taxonomy" id="454136"/>
    <lineage>
        <taxon>Bacteria</taxon>
        <taxon>Bacillati</taxon>
        <taxon>Cyanobacteriota</taxon>
        <taxon>Cyanophyceae</taxon>
        <taxon>Oscillatoriophycideae</taxon>
        <taxon>Aerosakkonematales</taxon>
        <taxon>Aerosakkonemataceae</taxon>
        <taxon>Floridanema</taxon>
    </lineage>
</organism>
<dbReference type="Proteomes" id="UP000185860">
    <property type="component" value="Unassembled WGS sequence"/>
</dbReference>
<dbReference type="OrthoDB" id="517803at2"/>
<dbReference type="AlphaFoldDB" id="A0A1U7IN04"/>
<dbReference type="EMBL" id="MRCE01000007">
    <property type="protein sequence ID" value="OKH38707.1"/>
    <property type="molecule type" value="Genomic_DNA"/>
</dbReference>
<dbReference type="RefSeq" id="WP_073593118.1">
    <property type="nucleotide sequence ID" value="NZ_MRCE01000007.1"/>
</dbReference>
<feature type="transmembrane region" description="Helical" evidence="1">
    <location>
        <begin position="98"/>
        <end position="119"/>
    </location>
</feature>
<evidence type="ECO:0000256" key="1">
    <source>
        <dbReference type="SAM" id="Phobius"/>
    </source>
</evidence>
<evidence type="ECO:0000313" key="3">
    <source>
        <dbReference type="Proteomes" id="UP000185860"/>
    </source>
</evidence>
<evidence type="ECO:0000313" key="2">
    <source>
        <dbReference type="EMBL" id="OKH38707.1"/>
    </source>
</evidence>
<keyword evidence="1" id="KW-0812">Transmembrane</keyword>
<comment type="caution">
    <text evidence="2">The sequence shown here is derived from an EMBL/GenBank/DDBJ whole genome shotgun (WGS) entry which is preliminary data.</text>
</comment>
<reference evidence="2 3" key="1">
    <citation type="submission" date="2016-11" db="EMBL/GenBank/DDBJ databases">
        <title>Draft Genome Sequences of Nine Cyanobacterial Strains from Diverse Habitats.</title>
        <authorList>
            <person name="Zhu T."/>
            <person name="Hou S."/>
            <person name="Lu X."/>
            <person name="Hess W.R."/>
        </authorList>
    </citation>
    <scope>NUCLEOTIDE SEQUENCE [LARGE SCALE GENOMIC DNA]</scope>
    <source>
        <strain evidence="2 3">IAM M-71</strain>
    </source>
</reference>
<feature type="transmembrane region" description="Helical" evidence="1">
    <location>
        <begin position="71"/>
        <end position="92"/>
    </location>
</feature>
<name>A0A1U7IN04_9CYAN</name>
<gene>
    <name evidence="2" type="ORF">NIES2119_08930</name>
</gene>